<reference evidence="3 4" key="1">
    <citation type="submission" date="2019-10" db="EMBL/GenBank/DDBJ databases">
        <title>Nonomuraea sp. nov., isolated from Phyllanthus amarus.</title>
        <authorList>
            <person name="Klykleung N."/>
            <person name="Tanasupawat S."/>
        </authorList>
    </citation>
    <scope>NUCLEOTIDE SEQUENCE [LARGE SCALE GENOMIC DNA]</scope>
    <source>
        <strain evidence="3 4">CR1-09</strain>
    </source>
</reference>
<dbReference type="SUPFAM" id="SSF101874">
    <property type="entry name" value="YceI-like"/>
    <property type="match status" value="1"/>
</dbReference>
<dbReference type="InterPro" id="IPR007372">
    <property type="entry name" value="Lipid/polyisoprenoid-bd_YceI"/>
</dbReference>
<name>A0A5N6BD03_9ACTN</name>
<comment type="similarity">
    <text evidence="1">Belongs to the UPF0312 family.</text>
</comment>
<accession>A0A5N6BD03</accession>
<comment type="caution">
    <text evidence="3">The sequence shown here is derived from an EMBL/GenBank/DDBJ whole genome shotgun (WGS) entry which is preliminary data.</text>
</comment>
<feature type="domain" description="Lipid/polyisoprenoid-binding YceI-like" evidence="2">
    <location>
        <begin position="16"/>
        <end position="184"/>
    </location>
</feature>
<proteinExistence type="inferred from homology"/>
<organism evidence="3 4">
    <name type="scientific">Microbispora catharanthi</name>
    <dbReference type="NCBI Taxonomy" id="1712871"/>
    <lineage>
        <taxon>Bacteria</taxon>
        <taxon>Bacillati</taxon>
        <taxon>Actinomycetota</taxon>
        <taxon>Actinomycetes</taxon>
        <taxon>Streptosporangiales</taxon>
        <taxon>Streptosporangiaceae</taxon>
        <taxon>Microbispora</taxon>
    </lineage>
</organism>
<sequence>MTTTETLSAPGLTAGLWTIDVAHSEVSFSVRHMMIATVRGSFGAVSGTIDVAPELTASSIEVEVDTASVYTRNPKRDEHIRSATFLDVEKYPTATFRSTRLEPAGPSTAVLTGELTMHGTTREVRFDLRFNGVRVDPWGSTKAGFSAETVIDRHDFGMVTDMPLDSGELFVGREVTLTIELEATAQ</sequence>
<dbReference type="EMBL" id="VDMA02000028">
    <property type="protein sequence ID" value="KAB8178302.1"/>
    <property type="molecule type" value="Genomic_DNA"/>
</dbReference>
<dbReference type="RefSeq" id="WP_139579822.1">
    <property type="nucleotide sequence ID" value="NZ_VDMA02000028.1"/>
</dbReference>
<dbReference type="PANTHER" id="PTHR34406">
    <property type="entry name" value="PROTEIN YCEI"/>
    <property type="match status" value="1"/>
</dbReference>
<dbReference type="Proteomes" id="UP000313066">
    <property type="component" value="Unassembled WGS sequence"/>
</dbReference>
<gene>
    <name evidence="3" type="ORF">FH610_036640</name>
</gene>
<dbReference type="Pfam" id="PF04264">
    <property type="entry name" value="YceI"/>
    <property type="match status" value="1"/>
</dbReference>
<protein>
    <submittedName>
        <fullName evidence="3">Polyisoprenoid-binding protein</fullName>
    </submittedName>
</protein>
<keyword evidence="4" id="KW-1185">Reference proteome</keyword>
<evidence type="ECO:0000256" key="1">
    <source>
        <dbReference type="ARBA" id="ARBA00008812"/>
    </source>
</evidence>
<dbReference type="AlphaFoldDB" id="A0A5N6BD03"/>
<dbReference type="PANTHER" id="PTHR34406:SF1">
    <property type="entry name" value="PROTEIN YCEI"/>
    <property type="match status" value="1"/>
</dbReference>
<dbReference type="SMART" id="SM00867">
    <property type="entry name" value="YceI"/>
    <property type="match status" value="1"/>
</dbReference>
<evidence type="ECO:0000313" key="4">
    <source>
        <dbReference type="Proteomes" id="UP000313066"/>
    </source>
</evidence>
<evidence type="ECO:0000313" key="3">
    <source>
        <dbReference type="EMBL" id="KAB8178302.1"/>
    </source>
</evidence>
<dbReference type="Gene3D" id="2.40.128.110">
    <property type="entry name" value="Lipid/polyisoprenoid-binding, YceI-like"/>
    <property type="match status" value="1"/>
</dbReference>
<dbReference type="InterPro" id="IPR036761">
    <property type="entry name" value="TTHA0802/YceI-like_sf"/>
</dbReference>
<evidence type="ECO:0000259" key="2">
    <source>
        <dbReference type="SMART" id="SM00867"/>
    </source>
</evidence>